<sequence>MPDRTIQGVALGFAAFALFSLSDASVKLIAGVIPPIQSAFIGALFGLLILPFLLHPGDRVTDMVRSVNRPLWLVRFLAYPAGVIGSVTAFTHLSMSEAMVLMFLQPAFVTLMSIFFLKEKVGLQRWLAILIGFAGVLIVLRPGFRELSIGHLGAIFAGLGGATSIVVFRALGDREKKVSQVGAGLLGAVLICGVLSIRDFVIPDLRQLALLAGYGLLAALANVLTTKASVMAPATLVGATQYGQMIWAILLDDLLFNLRPDRTMLVGSLFILASGALTIIRERHHRRPWAAPLGGEKPAAAILAHRAGETKPPHNS</sequence>
<feature type="transmembrane region" description="Helical" evidence="1">
    <location>
        <begin position="263"/>
        <end position="280"/>
    </location>
</feature>
<feature type="transmembrane region" description="Helical" evidence="1">
    <location>
        <begin position="126"/>
        <end position="144"/>
    </location>
</feature>
<dbReference type="Proteomes" id="UP000277498">
    <property type="component" value="Unassembled WGS sequence"/>
</dbReference>
<organism evidence="3 4">
    <name type="scientific">Pseudogemmobacter humi</name>
    <dbReference type="NCBI Taxonomy" id="2483812"/>
    <lineage>
        <taxon>Bacteria</taxon>
        <taxon>Pseudomonadati</taxon>
        <taxon>Pseudomonadota</taxon>
        <taxon>Alphaproteobacteria</taxon>
        <taxon>Rhodobacterales</taxon>
        <taxon>Paracoccaceae</taxon>
        <taxon>Pseudogemmobacter</taxon>
    </lineage>
</organism>
<feature type="transmembrane region" description="Helical" evidence="1">
    <location>
        <begin position="150"/>
        <end position="171"/>
    </location>
</feature>
<dbReference type="OrthoDB" id="7818056at2"/>
<name>A0A3P5XG71_9RHOB</name>
<dbReference type="Gene3D" id="1.10.3730.20">
    <property type="match status" value="1"/>
</dbReference>
<feature type="transmembrane region" description="Helical" evidence="1">
    <location>
        <begin position="76"/>
        <end position="93"/>
    </location>
</feature>
<evidence type="ECO:0000313" key="4">
    <source>
        <dbReference type="Proteomes" id="UP000277498"/>
    </source>
</evidence>
<accession>A0A3P5XG71</accession>
<evidence type="ECO:0000313" key="3">
    <source>
        <dbReference type="EMBL" id="VDC33771.1"/>
    </source>
</evidence>
<feature type="transmembrane region" description="Helical" evidence="1">
    <location>
        <begin position="183"/>
        <end position="202"/>
    </location>
</feature>
<dbReference type="RefSeq" id="WP_124088692.1">
    <property type="nucleotide sequence ID" value="NZ_UXAW01000134.1"/>
</dbReference>
<dbReference type="InterPro" id="IPR037185">
    <property type="entry name" value="EmrE-like"/>
</dbReference>
<dbReference type="PANTHER" id="PTHR22911:SF135">
    <property type="entry name" value="BLR4310 PROTEIN"/>
    <property type="match status" value="1"/>
</dbReference>
<keyword evidence="1" id="KW-0812">Transmembrane</keyword>
<feature type="domain" description="EamA" evidence="2">
    <location>
        <begin position="8"/>
        <end position="140"/>
    </location>
</feature>
<dbReference type="PANTHER" id="PTHR22911">
    <property type="entry name" value="ACYL-MALONYL CONDENSING ENZYME-RELATED"/>
    <property type="match status" value="1"/>
</dbReference>
<feature type="transmembrane region" description="Helical" evidence="1">
    <location>
        <begin position="208"/>
        <end position="225"/>
    </location>
</feature>
<gene>
    <name evidence="3" type="ORF">XINFAN_04021</name>
</gene>
<evidence type="ECO:0000259" key="2">
    <source>
        <dbReference type="Pfam" id="PF00892"/>
    </source>
</evidence>
<feature type="transmembrane region" description="Helical" evidence="1">
    <location>
        <begin position="99"/>
        <end position="117"/>
    </location>
</feature>
<protein>
    <submittedName>
        <fullName evidence="3">EamA-like transporter family protein</fullName>
    </submittedName>
</protein>
<feature type="transmembrane region" description="Helical" evidence="1">
    <location>
        <begin position="232"/>
        <end position="251"/>
    </location>
</feature>
<dbReference type="GO" id="GO:0016020">
    <property type="term" value="C:membrane"/>
    <property type="evidence" value="ECO:0007669"/>
    <property type="project" value="InterPro"/>
</dbReference>
<dbReference type="AlphaFoldDB" id="A0A3P5XG71"/>
<keyword evidence="1" id="KW-1133">Transmembrane helix</keyword>
<proteinExistence type="predicted"/>
<dbReference type="Pfam" id="PF00892">
    <property type="entry name" value="EamA"/>
    <property type="match status" value="1"/>
</dbReference>
<feature type="transmembrane region" description="Helical" evidence="1">
    <location>
        <begin position="34"/>
        <end position="55"/>
    </location>
</feature>
<keyword evidence="4" id="KW-1185">Reference proteome</keyword>
<keyword evidence="1" id="KW-0472">Membrane</keyword>
<dbReference type="InterPro" id="IPR000620">
    <property type="entry name" value="EamA_dom"/>
</dbReference>
<reference evidence="3 4" key="1">
    <citation type="submission" date="2018-11" db="EMBL/GenBank/DDBJ databases">
        <authorList>
            <person name="Criscuolo A."/>
        </authorList>
    </citation>
    <scope>NUCLEOTIDE SEQUENCE [LARGE SCALE GENOMIC DNA]</scope>
    <source>
        <strain evidence="3">ACIP111625</strain>
    </source>
</reference>
<dbReference type="EMBL" id="UXAW01000134">
    <property type="protein sequence ID" value="VDC33771.1"/>
    <property type="molecule type" value="Genomic_DNA"/>
</dbReference>
<evidence type="ECO:0000256" key="1">
    <source>
        <dbReference type="SAM" id="Phobius"/>
    </source>
</evidence>
<dbReference type="SUPFAM" id="SSF103481">
    <property type="entry name" value="Multidrug resistance efflux transporter EmrE"/>
    <property type="match status" value="2"/>
</dbReference>